<proteinExistence type="predicted"/>
<evidence type="ECO:0000313" key="2">
    <source>
        <dbReference type="Proteomes" id="UP000252519"/>
    </source>
</evidence>
<keyword evidence="2" id="KW-1185">Reference proteome</keyword>
<accession>A0A368GPR3</accession>
<organism evidence="1 2">
    <name type="scientific">Ancylostoma caninum</name>
    <name type="common">Dog hookworm</name>
    <dbReference type="NCBI Taxonomy" id="29170"/>
    <lineage>
        <taxon>Eukaryota</taxon>
        <taxon>Metazoa</taxon>
        <taxon>Ecdysozoa</taxon>
        <taxon>Nematoda</taxon>
        <taxon>Chromadorea</taxon>
        <taxon>Rhabditida</taxon>
        <taxon>Rhabditina</taxon>
        <taxon>Rhabditomorpha</taxon>
        <taxon>Strongyloidea</taxon>
        <taxon>Ancylostomatidae</taxon>
        <taxon>Ancylostomatinae</taxon>
        <taxon>Ancylostoma</taxon>
    </lineage>
</organism>
<sequence length="47" mass="5490">MMYSTATYNLHPSTVVPIKRLVVKMLLMVFEKDLEVLYLLHINDPVI</sequence>
<evidence type="ECO:0000313" key="1">
    <source>
        <dbReference type="EMBL" id="RCN45005.1"/>
    </source>
</evidence>
<gene>
    <name evidence="1" type="ORF">ANCCAN_09000</name>
</gene>
<dbReference type="AlphaFoldDB" id="A0A368GPR3"/>
<dbReference type="Proteomes" id="UP000252519">
    <property type="component" value="Unassembled WGS sequence"/>
</dbReference>
<comment type="caution">
    <text evidence="1">The sequence shown here is derived from an EMBL/GenBank/DDBJ whole genome shotgun (WGS) entry which is preliminary data.</text>
</comment>
<dbReference type="EMBL" id="JOJR01000114">
    <property type="protein sequence ID" value="RCN45005.1"/>
    <property type="molecule type" value="Genomic_DNA"/>
</dbReference>
<name>A0A368GPR3_ANCCA</name>
<protein>
    <submittedName>
        <fullName evidence="1">Uncharacterized protein</fullName>
    </submittedName>
</protein>
<reference evidence="1 2" key="1">
    <citation type="submission" date="2014-10" db="EMBL/GenBank/DDBJ databases">
        <title>Draft genome of the hookworm Ancylostoma caninum.</title>
        <authorList>
            <person name="Mitreva M."/>
        </authorList>
    </citation>
    <scope>NUCLEOTIDE SEQUENCE [LARGE SCALE GENOMIC DNA]</scope>
    <source>
        <strain evidence="1 2">Baltimore</strain>
    </source>
</reference>